<dbReference type="CDD" id="cd20714">
    <property type="entry name" value="NSP3_rotavirus"/>
    <property type="match status" value="1"/>
</dbReference>
<comment type="subcellular location">
    <subcellularLocation>
        <location evidence="4">Host cytoplasm</location>
    </subcellularLocation>
</comment>
<evidence type="ECO:0000256" key="1">
    <source>
        <dbReference type="ARBA" id="ARBA00022845"/>
    </source>
</evidence>
<evidence type="ECO:0000256" key="2">
    <source>
        <dbReference type="ARBA" id="ARBA00022884"/>
    </source>
</evidence>
<feature type="coiled-coil region" evidence="4">
    <location>
        <begin position="133"/>
        <end position="186"/>
    </location>
</feature>
<gene>
    <name evidence="6" type="primary">NSP3</name>
    <name evidence="6" type="ORF">NC78_46697gpNSP3</name>
</gene>
<keyword evidence="2 4" id="KW-0694">RNA-binding</keyword>
<feature type="region of interest" description="Disordered" evidence="5">
    <location>
        <begin position="273"/>
        <end position="321"/>
    </location>
</feature>
<sequence length="347" mass="40395">MALDALASILETVLRKCGVNEISRITTKFEEALDDCGMKVDDWREAYYKERFPKRMTATTMASQIMNFEIENLQLRNKAWAEGADRKFRLLSSFEIGNKDGHTILVPKTRNAEILLVNSTSDLKLNSFPSEAVTRLVEENEKLRKQIKHLREQQTSKPTTILCEALENMTEKMKLVEREKETVNKMFLECSRINQRLKKQIQMCEEEATDRLALVNSHHREETLIMKREIYRLQMENVTLKEQIDSIGKELDHSNKIIRGLANRAGLVVDEVDSGNETSDQSDESDHDDHENGESDLEDMMNPGEDERIPRGGENPRRQARMLEMREEMERFHEDMEILNLNFDLDM</sequence>
<feature type="compositionally biased region" description="Basic and acidic residues" evidence="5">
    <location>
        <begin position="305"/>
        <end position="321"/>
    </location>
</feature>
<dbReference type="GO" id="GO:0030430">
    <property type="term" value="C:host cell cytoplasm"/>
    <property type="evidence" value="ECO:0007669"/>
    <property type="project" value="UniProtKB-SubCell"/>
</dbReference>
<evidence type="ECO:0000256" key="5">
    <source>
        <dbReference type="SAM" id="MobiDB-lite"/>
    </source>
</evidence>
<dbReference type="EMBL" id="KP753131">
    <property type="protein sequence ID" value="AKA40844.1"/>
    <property type="molecule type" value="Genomic_RNA"/>
</dbReference>
<keyword evidence="3 4" id="KW-1035">Host cytoplasm</keyword>
<organism evidence="6 7">
    <name type="scientific">Rotavirus B</name>
    <dbReference type="NCBI Taxonomy" id="28876"/>
    <lineage>
        <taxon>Viruses</taxon>
        <taxon>Riboviria</taxon>
        <taxon>Orthornavirae</taxon>
        <taxon>Duplornaviricota</taxon>
        <taxon>Resentoviricetes</taxon>
        <taxon>Reovirales</taxon>
        <taxon>Sedoreoviridae</taxon>
        <taxon>Rotavirus</taxon>
        <taxon>Rotavirus betagastroenteritidis</taxon>
    </lineage>
</organism>
<evidence type="ECO:0000256" key="4">
    <source>
        <dbReference type="HAMAP-Rule" id="MF_04090"/>
    </source>
</evidence>
<comment type="function">
    <text evidence="4">May play a role in stimulating the translation of viral mRNAs.</text>
</comment>
<dbReference type="Proteomes" id="UP000246455">
    <property type="component" value="Genome"/>
</dbReference>
<reference evidence="6 7" key="1">
    <citation type="submission" date="2015-02" db="EMBL/GenBank/DDBJ databases">
        <authorList>
            <person name="Das S.R."/>
            <person name="Halpin R.A."/>
            <person name="Stucker K.M."/>
            <person name="Akopov A."/>
            <person name="Fedorova N."/>
            <person name="Puri V."/>
            <person name="Stockwell T."/>
            <person name="Amedeo P."/>
            <person name="Katzel D."/>
            <person name="Schobel S."/>
            <person name="Shrivastava S."/>
            <person name="Nyaga M.M."/>
            <person name="Magagula N.B."/>
            <person name="Peenze I."/>
            <person name="Seheri M.L."/>
            <person name="Mwenda J."/>
            <person name="Wentworth D.E."/>
            <person name="Mphahlele J."/>
        </authorList>
    </citation>
    <scope>NUCLEOTIDE SEQUENCE [LARGE SCALE GENOMIC DNA]</scope>
    <source>
        <strain evidence="6 7">RVB/Human-wt/SEN/MRC-DPRU4680/2010/GXP[X]</strain>
    </source>
</reference>
<feature type="compositionally biased region" description="Acidic residues" evidence="5">
    <location>
        <begin position="273"/>
        <end position="286"/>
    </location>
</feature>
<comment type="similarity">
    <text evidence="4">Belongs to the rotavirus NSP3 family.</text>
</comment>
<name>A0A0D5Z8K8_9REOV</name>
<keyword evidence="4" id="KW-0175">Coiled coil</keyword>
<protein>
    <recommendedName>
        <fullName evidence="4">Non-structural protein 3</fullName>
        <shortName evidence="4">NSP3</shortName>
    </recommendedName>
    <alternativeName>
        <fullName evidence="4">NCVP4</fullName>
    </alternativeName>
    <alternativeName>
        <fullName evidence="4">Non-structural RNA-binding protein 34</fullName>
        <shortName evidence="4">NS34</shortName>
    </alternativeName>
</protein>
<dbReference type="InterPro" id="IPR002873">
    <property type="entry name" value="Rotavirus_NSP3"/>
</dbReference>
<dbReference type="GO" id="GO:0003723">
    <property type="term" value="F:RNA binding"/>
    <property type="evidence" value="ECO:0007669"/>
    <property type="project" value="UniProtKB-UniRule"/>
</dbReference>
<proteinExistence type="inferred from homology"/>
<evidence type="ECO:0000256" key="3">
    <source>
        <dbReference type="ARBA" id="ARBA00023200"/>
    </source>
</evidence>
<keyword evidence="1 4" id="KW-0810">Translation regulation</keyword>
<accession>A0A0D5Z8K8</accession>
<evidence type="ECO:0000313" key="6">
    <source>
        <dbReference type="EMBL" id="AKA40844.1"/>
    </source>
</evidence>
<evidence type="ECO:0000313" key="7">
    <source>
        <dbReference type="Proteomes" id="UP000246455"/>
    </source>
</evidence>
<dbReference type="HAMAP" id="MF_04090">
    <property type="entry name" value="ROTA_NSP3"/>
    <property type="match status" value="1"/>
</dbReference>